<organism evidence="1 2">
    <name type="scientific">Campylobacter jejuni</name>
    <dbReference type="NCBI Taxonomy" id="197"/>
    <lineage>
        <taxon>Bacteria</taxon>
        <taxon>Pseudomonadati</taxon>
        <taxon>Campylobacterota</taxon>
        <taxon>Epsilonproteobacteria</taxon>
        <taxon>Campylobacterales</taxon>
        <taxon>Campylobacteraceae</taxon>
        <taxon>Campylobacter</taxon>
    </lineage>
</organism>
<evidence type="ECO:0000313" key="1">
    <source>
        <dbReference type="EMBL" id="RTJ97217.1"/>
    </source>
</evidence>
<gene>
    <name evidence="1" type="ORF">C3H48_10365</name>
</gene>
<dbReference type="InterPro" id="IPR020022">
    <property type="entry name" value="N-acetyl_sugar_amidoTrfase"/>
</dbReference>
<dbReference type="Gene3D" id="3.40.50.620">
    <property type="entry name" value="HUPs"/>
    <property type="match status" value="1"/>
</dbReference>
<accession>A0A431FUJ3</accession>
<dbReference type="EMBL" id="PRCE01000224">
    <property type="protein sequence ID" value="RTJ97217.1"/>
    <property type="molecule type" value="Genomic_DNA"/>
</dbReference>
<evidence type="ECO:0000313" key="2">
    <source>
        <dbReference type="Proteomes" id="UP000286791"/>
    </source>
</evidence>
<dbReference type="SUPFAM" id="SSF52402">
    <property type="entry name" value="Adenine nucleotide alpha hydrolases-like"/>
    <property type="match status" value="1"/>
</dbReference>
<sequence>MKFCKKCVMPDTKPDLHFDENGVCDACRSQEAKNKKINWQEREKEFFELVKKYKKHPVYDCVIGVSGGKDSTFQVVKMLELGFNPLCVCFEPSVPTKIGRNNLENLNHLGVDLIHIKRDPKVYQKLAREAFIRTGDNEWQNHLGIFTSVPRIAVNFGVPLIIWG</sequence>
<dbReference type="Proteomes" id="UP000286791">
    <property type="component" value="Unassembled WGS sequence"/>
</dbReference>
<reference evidence="1 2" key="1">
    <citation type="journal article" date="2019" name="Appl. Environ. Microbiol.">
        <title>Population genetics and characterization of Campylobacter jejuni isolates in western jackdaws and game birds in Finland.</title>
        <authorList>
            <person name="Kovanen S."/>
            <person name="Rossi M."/>
            <person name="Pohja-Mykra M."/>
            <person name="Nieminen T."/>
            <person name="Raunio-Saarnisto M."/>
            <person name="Sauvala M."/>
            <person name="Fredriksson-Ahomaa M."/>
            <person name="Hanninen M.L."/>
            <person name="Kivisto R."/>
        </authorList>
    </citation>
    <scope>NUCLEOTIDE SEQUENCE [LARGE SCALE GENOMIC DNA]</scope>
    <source>
        <strain evidence="1 2">CB304</strain>
    </source>
</reference>
<name>A0A431FUJ3_CAMJU</name>
<dbReference type="AlphaFoldDB" id="A0A431FUJ3"/>
<feature type="non-terminal residue" evidence="1">
    <location>
        <position position="164"/>
    </location>
</feature>
<dbReference type="GO" id="GO:0016740">
    <property type="term" value="F:transferase activity"/>
    <property type="evidence" value="ECO:0007669"/>
    <property type="project" value="UniProtKB-KW"/>
</dbReference>
<comment type="caution">
    <text evidence="1">The sequence shown here is derived from an EMBL/GenBank/DDBJ whole genome shotgun (WGS) entry which is preliminary data.</text>
</comment>
<keyword evidence="1" id="KW-0808">Transferase</keyword>
<dbReference type="NCBIfam" id="TIGR03573">
    <property type="entry name" value="WbuX"/>
    <property type="match status" value="1"/>
</dbReference>
<protein>
    <submittedName>
        <fullName evidence="1">N-acetyl sugar amidotransferase</fullName>
    </submittedName>
</protein>
<dbReference type="InterPro" id="IPR014729">
    <property type="entry name" value="Rossmann-like_a/b/a_fold"/>
</dbReference>
<proteinExistence type="predicted"/>